<dbReference type="Proteomes" id="UP000444721">
    <property type="component" value="Unassembled WGS sequence"/>
</dbReference>
<dbReference type="PROSITE" id="PS00039">
    <property type="entry name" value="DEAD_ATP_HELICASE"/>
    <property type="match status" value="1"/>
</dbReference>
<evidence type="ECO:0000256" key="9">
    <source>
        <dbReference type="ARBA" id="ARBA00024417"/>
    </source>
</evidence>
<keyword evidence="19" id="KW-1185">Reference proteome</keyword>
<keyword evidence="5 14" id="KW-0347">Helicase</keyword>
<dbReference type="InterPro" id="IPR014014">
    <property type="entry name" value="RNA_helicase_DEAD_Q_motif"/>
</dbReference>
<dbReference type="GeneID" id="68116698"/>
<keyword evidence="3 14" id="KW-0547">Nucleotide-binding</keyword>
<dbReference type="PROSITE" id="PS51195">
    <property type="entry name" value="Q_MOTIF"/>
    <property type="match status" value="1"/>
</dbReference>
<dbReference type="InterPro" id="IPR011545">
    <property type="entry name" value="DEAD/DEAH_box_helicase_dom"/>
</dbReference>
<dbReference type="InterPro" id="IPR014001">
    <property type="entry name" value="Helicase_ATP-bd"/>
</dbReference>
<dbReference type="PROSITE" id="PS51192">
    <property type="entry name" value="HELICASE_ATP_BIND_1"/>
    <property type="match status" value="1"/>
</dbReference>
<dbReference type="EC" id="3.6.4.13" evidence="1"/>
<dbReference type="PROSITE" id="PS51194">
    <property type="entry name" value="HELICASE_CTER"/>
    <property type="match status" value="1"/>
</dbReference>
<evidence type="ECO:0000256" key="1">
    <source>
        <dbReference type="ARBA" id="ARBA00012552"/>
    </source>
</evidence>
<proteinExistence type="inferred from homology"/>
<dbReference type="SMART" id="SM00490">
    <property type="entry name" value="HELICc"/>
    <property type="match status" value="1"/>
</dbReference>
<feature type="domain" description="DEAD-box RNA helicase Q" evidence="17">
    <location>
        <begin position="69"/>
        <end position="97"/>
    </location>
</feature>
<evidence type="ECO:0000256" key="6">
    <source>
        <dbReference type="ARBA" id="ARBA00022840"/>
    </source>
</evidence>
<evidence type="ECO:0000256" key="12">
    <source>
        <dbReference type="ARBA" id="ARBA00030297"/>
    </source>
</evidence>
<dbReference type="GO" id="GO:0005524">
    <property type="term" value="F:ATP binding"/>
    <property type="evidence" value="ECO:0007669"/>
    <property type="project" value="UniProtKB-KW"/>
</dbReference>
<dbReference type="VEuPathDB" id="AmoebaDB:NfTy_062470"/>
<evidence type="ECO:0000256" key="5">
    <source>
        <dbReference type="ARBA" id="ARBA00022806"/>
    </source>
</evidence>
<dbReference type="VEuPathDB" id="AmoebaDB:NF0056780"/>
<dbReference type="SUPFAM" id="SSF52540">
    <property type="entry name" value="P-loop containing nucleoside triphosphate hydrolases"/>
    <property type="match status" value="1"/>
</dbReference>
<evidence type="ECO:0000256" key="7">
    <source>
        <dbReference type="ARBA" id="ARBA00022917"/>
    </source>
</evidence>
<evidence type="ECO:0000256" key="14">
    <source>
        <dbReference type="RuleBase" id="RU000492"/>
    </source>
</evidence>
<comment type="function">
    <text evidence="10">ATP-dependent RNA helicase which is a subunit of the eIF4F complex involved in cap recognition and is required for mRNA binding to ribosome. In the current model of translation initiation, eIF4A unwinds RNA secondary structures in the 5'-UTR of mRNAs which is necessary to allow efficient binding of the small ribosomal subunit, and subsequent scanning for the initiator codon.</text>
</comment>
<evidence type="ECO:0000313" key="19">
    <source>
        <dbReference type="Proteomes" id="UP000444721"/>
    </source>
</evidence>
<comment type="caution">
    <text evidence="18">The sequence shown here is derived from an EMBL/GenBank/DDBJ whole genome shotgun (WGS) entry which is preliminary data.</text>
</comment>
<dbReference type="InterPro" id="IPR000629">
    <property type="entry name" value="RNA-helicase_DEAD-box_CS"/>
</dbReference>
<protein>
    <recommendedName>
        <fullName evidence="9">Probable eukaryotic initiation factor 4A</fullName>
        <ecNumber evidence="1">3.6.4.13</ecNumber>
    </recommendedName>
    <alternativeName>
        <fullName evidence="12">ATP-dependent RNA helicase eIF4A</fullName>
    </alternativeName>
</protein>
<dbReference type="GO" id="GO:0003724">
    <property type="term" value="F:RNA helicase activity"/>
    <property type="evidence" value="ECO:0007669"/>
    <property type="project" value="UniProtKB-EC"/>
</dbReference>
<dbReference type="AlphaFoldDB" id="A0A6A5BDM8"/>
<dbReference type="Pfam" id="PF00270">
    <property type="entry name" value="DEAD"/>
    <property type="match status" value="2"/>
</dbReference>
<dbReference type="GO" id="GO:0016787">
    <property type="term" value="F:hydrolase activity"/>
    <property type="evidence" value="ECO:0007669"/>
    <property type="project" value="UniProtKB-KW"/>
</dbReference>
<feature type="domain" description="Helicase ATP-binding" evidence="15">
    <location>
        <begin position="100"/>
        <end position="234"/>
    </location>
</feature>
<dbReference type="GO" id="GO:0003743">
    <property type="term" value="F:translation initiation factor activity"/>
    <property type="evidence" value="ECO:0007669"/>
    <property type="project" value="UniProtKB-KW"/>
</dbReference>
<dbReference type="PANTHER" id="PTHR47958">
    <property type="entry name" value="ATP-DEPENDENT RNA HELICASE DBP3"/>
    <property type="match status" value="1"/>
</dbReference>
<keyword evidence="7" id="KW-0648">Protein biosynthesis</keyword>
<keyword evidence="4 14" id="KW-0378">Hydrolase</keyword>
<evidence type="ECO:0000259" key="15">
    <source>
        <dbReference type="PROSITE" id="PS51192"/>
    </source>
</evidence>
<evidence type="ECO:0000259" key="17">
    <source>
        <dbReference type="PROSITE" id="PS51195"/>
    </source>
</evidence>
<gene>
    <name evidence="18" type="ORF">FDP41_009482</name>
</gene>
<evidence type="ECO:0000256" key="8">
    <source>
        <dbReference type="ARBA" id="ARBA00024352"/>
    </source>
</evidence>
<evidence type="ECO:0000256" key="10">
    <source>
        <dbReference type="ARBA" id="ARBA00024769"/>
    </source>
</evidence>
<keyword evidence="2" id="KW-0396">Initiation factor</keyword>
<comment type="similarity">
    <text evidence="8">Belongs to the DEAD box helicase family. eIF4A subfamily.</text>
</comment>
<evidence type="ECO:0000256" key="13">
    <source>
        <dbReference type="PROSITE-ProRule" id="PRU00552"/>
    </source>
</evidence>
<evidence type="ECO:0000256" key="3">
    <source>
        <dbReference type="ARBA" id="ARBA00022741"/>
    </source>
</evidence>
<dbReference type="OrthoDB" id="196131at2759"/>
<evidence type="ECO:0000256" key="11">
    <source>
        <dbReference type="ARBA" id="ARBA00025917"/>
    </source>
</evidence>
<evidence type="ECO:0000313" key="18">
    <source>
        <dbReference type="EMBL" id="KAF0972174.1"/>
    </source>
</evidence>
<organism evidence="18 19">
    <name type="scientific">Naegleria fowleri</name>
    <name type="common">Brain eating amoeba</name>
    <dbReference type="NCBI Taxonomy" id="5763"/>
    <lineage>
        <taxon>Eukaryota</taxon>
        <taxon>Discoba</taxon>
        <taxon>Heterolobosea</taxon>
        <taxon>Tetramitia</taxon>
        <taxon>Eutetramitia</taxon>
        <taxon>Vahlkampfiidae</taxon>
        <taxon>Naegleria</taxon>
    </lineage>
</organism>
<dbReference type="VEuPathDB" id="AmoebaDB:FDP41_009482"/>
<evidence type="ECO:0000256" key="4">
    <source>
        <dbReference type="ARBA" id="ARBA00022801"/>
    </source>
</evidence>
<dbReference type="InterPro" id="IPR027417">
    <property type="entry name" value="P-loop_NTPase"/>
</dbReference>
<reference evidence="18 19" key="1">
    <citation type="journal article" date="2019" name="Sci. Rep.">
        <title>Nanopore sequencing improves the draft genome of the human pathogenic amoeba Naegleria fowleri.</title>
        <authorList>
            <person name="Liechti N."/>
            <person name="Schurch N."/>
            <person name="Bruggmann R."/>
            <person name="Wittwer M."/>
        </authorList>
    </citation>
    <scope>NUCLEOTIDE SEQUENCE [LARGE SCALE GENOMIC DNA]</scope>
    <source>
        <strain evidence="18 19">ATCC 30894</strain>
    </source>
</reference>
<dbReference type="SMART" id="SM00487">
    <property type="entry name" value="DEXDc"/>
    <property type="match status" value="1"/>
</dbReference>
<keyword evidence="6 14" id="KW-0067">ATP-binding</keyword>
<dbReference type="Gene3D" id="3.40.50.300">
    <property type="entry name" value="P-loop containing nucleotide triphosphate hydrolases"/>
    <property type="match status" value="3"/>
</dbReference>
<feature type="short sequence motif" description="Q motif" evidence="13">
    <location>
        <begin position="69"/>
        <end position="97"/>
    </location>
</feature>
<dbReference type="Pfam" id="PF00271">
    <property type="entry name" value="Helicase_C"/>
    <property type="match status" value="1"/>
</dbReference>
<feature type="domain" description="Helicase C-terminal" evidence="16">
    <location>
        <begin position="238"/>
        <end position="390"/>
    </location>
</feature>
<sequence length="419" mass="47736">MSKKDDLLNNFYNFELETPKEFEKMDIVKNLYVEHPSVKAMKNESEVRAKEDIKVFCSRKGTPIPKPVLLFSQLNFPSFIQKQIQEMQFKEPTAIQKQTWPIVLQGYDMIGLAETGSGKTLAFVLPGLMHVLAQKELKKGEGPVMVILTPTRELAIQIHKECEKFCNASQSESKPIKIALLDEADRMLDMGFNPQISQIASQITPERQTLFFSATWNRAVQSMAMSYVSKTEPHFIVNIGSIETSANHNVKQSFMFIQDSDKMARLIDMLDKLIKNPEDCWPSLSIHGERKQEEREWVLNEFRSGDTPILVATDVAARGLDIENVRFVINYDMPHDIDSYIHRIGRTGRAGKEGNSVSFFTPDDVQLCAPLIKVLEEAEQEVPEKLLKLHDLTIKSHGELSISQQKAKDKLDILQNKKK</sequence>
<dbReference type="RefSeq" id="XP_044556889.1">
    <property type="nucleotide sequence ID" value="XM_044713445.1"/>
</dbReference>
<accession>A0A6A5BDM8</accession>
<dbReference type="InterPro" id="IPR001650">
    <property type="entry name" value="Helicase_C-like"/>
</dbReference>
<comment type="subunit">
    <text evidence="11">eIF4F is a multi-subunit complex, the composition of which varies with external and internal environmental conditions. It is composed of at least EIF4A, EIF4E and EIF4G.</text>
</comment>
<name>A0A6A5BDM8_NAEFO</name>
<dbReference type="GO" id="GO:0003676">
    <property type="term" value="F:nucleic acid binding"/>
    <property type="evidence" value="ECO:0007669"/>
    <property type="project" value="InterPro"/>
</dbReference>
<dbReference type="OMA" id="HRIGMLT"/>
<dbReference type="CDD" id="cd18787">
    <property type="entry name" value="SF2_C_DEAD"/>
    <property type="match status" value="1"/>
</dbReference>
<evidence type="ECO:0000256" key="2">
    <source>
        <dbReference type="ARBA" id="ARBA00022540"/>
    </source>
</evidence>
<evidence type="ECO:0000259" key="16">
    <source>
        <dbReference type="PROSITE" id="PS51194"/>
    </source>
</evidence>
<dbReference type="EMBL" id="VFQX01000070">
    <property type="protein sequence ID" value="KAF0972174.1"/>
    <property type="molecule type" value="Genomic_DNA"/>
</dbReference>